<gene>
    <name evidence="2" type="ORF">ACFWOQ_24100</name>
</gene>
<accession>A0ABW6F5X0</accession>
<organism evidence="2 3">
    <name type="scientific">Streptomyces rubiginosohelvolus</name>
    <dbReference type="NCBI Taxonomy" id="67362"/>
    <lineage>
        <taxon>Bacteria</taxon>
        <taxon>Bacillati</taxon>
        <taxon>Actinomycetota</taxon>
        <taxon>Actinomycetes</taxon>
        <taxon>Kitasatosporales</taxon>
        <taxon>Streptomycetaceae</taxon>
        <taxon>Streptomyces</taxon>
    </lineage>
</organism>
<comment type="caution">
    <text evidence="2">The sequence shown here is derived from an EMBL/GenBank/DDBJ whole genome shotgun (WGS) entry which is preliminary data.</text>
</comment>
<dbReference type="RefSeq" id="WP_382775719.1">
    <property type="nucleotide sequence ID" value="NZ_JBHXKZ010000021.1"/>
</dbReference>
<dbReference type="EMBL" id="JBHXKZ010000021">
    <property type="protein sequence ID" value="MFD4825653.1"/>
    <property type="molecule type" value="Genomic_DNA"/>
</dbReference>
<proteinExistence type="predicted"/>
<evidence type="ECO:0000313" key="2">
    <source>
        <dbReference type="EMBL" id="MFD4825653.1"/>
    </source>
</evidence>
<evidence type="ECO:0000256" key="1">
    <source>
        <dbReference type="SAM" id="MobiDB-lite"/>
    </source>
</evidence>
<name>A0ABW6F5X0_9ACTN</name>
<feature type="region of interest" description="Disordered" evidence="1">
    <location>
        <begin position="169"/>
        <end position="199"/>
    </location>
</feature>
<keyword evidence="3" id="KW-1185">Reference proteome</keyword>
<dbReference type="Proteomes" id="UP001598352">
    <property type="component" value="Unassembled WGS sequence"/>
</dbReference>
<evidence type="ECO:0000313" key="3">
    <source>
        <dbReference type="Proteomes" id="UP001598352"/>
    </source>
</evidence>
<protein>
    <submittedName>
        <fullName evidence="2">Uncharacterized protein</fullName>
    </submittedName>
</protein>
<sequence length="199" mass="21229">MSEQSDSEGAAVAGDLSEDEGPGRQEDASLLRTQVTEAAEALLKLGASDPDLAGSLARVLSVVAAEAARTNRFARALSRALTPLEPQIASRSAERPRRSSRRAAGVIDPFAVFAEAGEVGLRAGLGELALEQLRDIIAEHGMDHDRLAMKWKDPQRVIDRIVERVESRTAKGAAFRGRPEQSTEPHGIVSGPKIEDSSA</sequence>
<reference evidence="2 3" key="1">
    <citation type="submission" date="2024-09" db="EMBL/GenBank/DDBJ databases">
        <title>The Natural Products Discovery Center: Release of the First 8490 Sequenced Strains for Exploring Actinobacteria Biosynthetic Diversity.</title>
        <authorList>
            <person name="Kalkreuter E."/>
            <person name="Kautsar S.A."/>
            <person name="Yang D."/>
            <person name="Bader C.D."/>
            <person name="Teijaro C.N."/>
            <person name="Fluegel L."/>
            <person name="Davis C.M."/>
            <person name="Simpson J.R."/>
            <person name="Lauterbach L."/>
            <person name="Steele A.D."/>
            <person name="Gui C."/>
            <person name="Meng S."/>
            <person name="Li G."/>
            <person name="Viehrig K."/>
            <person name="Ye F."/>
            <person name="Su P."/>
            <person name="Kiefer A.F."/>
            <person name="Nichols A."/>
            <person name="Cepeda A.J."/>
            <person name="Yan W."/>
            <person name="Fan B."/>
            <person name="Jiang Y."/>
            <person name="Adhikari A."/>
            <person name="Zheng C.-J."/>
            <person name="Schuster L."/>
            <person name="Cowan T.M."/>
            <person name="Smanski M.J."/>
            <person name="Chevrette M.G."/>
            <person name="De Carvalho L.P.S."/>
            <person name="Shen B."/>
        </authorList>
    </citation>
    <scope>NUCLEOTIDE SEQUENCE [LARGE SCALE GENOMIC DNA]</scope>
    <source>
        <strain evidence="2 3">NPDC058428</strain>
    </source>
</reference>
<feature type="region of interest" description="Disordered" evidence="1">
    <location>
        <begin position="1"/>
        <end position="32"/>
    </location>
</feature>